<dbReference type="AlphaFoldDB" id="A0AA35JIF1"/>
<dbReference type="Proteomes" id="UP001162090">
    <property type="component" value="Chromosome 7"/>
</dbReference>
<gene>
    <name evidence="2" type="primary">SUVC07G4530</name>
    <name evidence="2" type="ORF">SUVC_07G4530</name>
</gene>
<feature type="compositionally biased region" description="Acidic residues" evidence="1">
    <location>
        <begin position="137"/>
        <end position="154"/>
    </location>
</feature>
<name>A0AA35JIF1_SACUV</name>
<feature type="region of interest" description="Disordered" evidence="1">
    <location>
        <begin position="1"/>
        <end position="20"/>
    </location>
</feature>
<protein>
    <submittedName>
        <fullName evidence="2">Uncharacterized protein</fullName>
    </submittedName>
</protein>
<proteinExistence type="predicted"/>
<organism evidence="2 3">
    <name type="scientific">Saccharomyces uvarum</name>
    <name type="common">Yeast</name>
    <name type="synonym">Saccharomyces bayanus var. uvarum</name>
    <dbReference type="NCBI Taxonomy" id="230603"/>
    <lineage>
        <taxon>Eukaryota</taxon>
        <taxon>Fungi</taxon>
        <taxon>Dikarya</taxon>
        <taxon>Ascomycota</taxon>
        <taxon>Saccharomycotina</taxon>
        <taxon>Saccharomycetes</taxon>
        <taxon>Saccharomycetales</taxon>
        <taxon>Saccharomycetaceae</taxon>
        <taxon>Saccharomyces</taxon>
    </lineage>
</organism>
<evidence type="ECO:0000313" key="3">
    <source>
        <dbReference type="Proteomes" id="UP001162090"/>
    </source>
</evidence>
<dbReference type="InterPro" id="IPR007727">
    <property type="entry name" value="Spo12"/>
</dbReference>
<dbReference type="EMBL" id="OX365918">
    <property type="protein sequence ID" value="CAI4063288.1"/>
    <property type="molecule type" value="Genomic_DNA"/>
</dbReference>
<evidence type="ECO:0000313" key="2">
    <source>
        <dbReference type="EMBL" id="CAI4063288.1"/>
    </source>
</evidence>
<reference evidence="2" key="1">
    <citation type="submission" date="2022-10" db="EMBL/GenBank/DDBJ databases">
        <authorList>
            <person name="Byrne P K."/>
        </authorList>
    </citation>
    <scope>NUCLEOTIDE SEQUENCE</scope>
    <source>
        <strain evidence="2">CBS7001</strain>
    </source>
</reference>
<dbReference type="Pfam" id="PF05032">
    <property type="entry name" value="Spo12"/>
    <property type="match status" value="1"/>
</dbReference>
<feature type="region of interest" description="Disordered" evidence="1">
    <location>
        <begin position="131"/>
        <end position="154"/>
    </location>
</feature>
<sequence>MSYRNSVSQNEMRNLTRDVQTTSVSCSEKDVTRSYFDQSAKDSSNHANRAKVNTKHSLHRCIFKKPYHSKKVAEEQRKTLNTQLRQKFVSPSDSLLSPCSMKLNDHKSKLFVAKSQPKRLDFAHSKQNILTSSNADTELDNGDDDGDDDDLFIS</sequence>
<accession>A0AA35JIF1</accession>
<evidence type="ECO:0000256" key="1">
    <source>
        <dbReference type="SAM" id="MobiDB-lite"/>
    </source>
</evidence>